<feature type="domain" description="ABC3 transporter permease C-terminal" evidence="8">
    <location>
        <begin position="726"/>
        <end position="839"/>
    </location>
</feature>
<keyword evidence="2" id="KW-1003">Cell membrane</keyword>
<dbReference type="Proteomes" id="UP001631949">
    <property type="component" value="Unassembled WGS sequence"/>
</dbReference>
<organism evidence="9 10">
    <name type="scientific">Peptococcus simiae</name>
    <dbReference type="NCBI Taxonomy" id="1643805"/>
    <lineage>
        <taxon>Bacteria</taxon>
        <taxon>Bacillati</taxon>
        <taxon>Bacillota</taxon>
        <taxon>Clostridia</taxon>
        <taxon>Eubacteriales</taxon>
        <taxon>Peptococcaceae</taxon>
        <taxon>Peptococcus</taxon>
    </lineage>
</organism>
<evidence type="ECO:0000256" key="1">
    <source>
        <dbReference type="ARBA" id="ARBA00004651"/>
    </source>
</evidence>
<keyword evidence="5 7" id="KW-0472">Membrane</keyword>
<evidence type="ECO:0000256" key="6">
    <source>
        <dbReference type="ARBA" id="ARBA00038076"/>
    </source>
</evidence>
<feature type="transmembrane region" description="Helical" evidence="7">
    <location>
        <begin position="770"/>
        <end position="792"/>
    </location>
</feature>
<feature type="domain" description="ABC3 transporter permease C-terminal" evidence="8">
    <location>
        <begin position="280"/>
        <end position="399"/>
    </location>
</feature>
<protein>
    <submittedName>
        <fullName evidence="9">ABC transporter permease</fullName>
    </submittedName>
</protein>
<comment type="caution">
    <text evidence="9">The sequence shown here is derived from an EMBL/GenBank/DDBJ whole genome shotgun (WGS) entry which is preliminary data.</text>
</comment>
<evidence type="ECO:0000256" key="7">
    <source>
        <dbReference type="SAM" id="Phobius"/>
    </source>
</evidence>
<evidence type="ECO:0000259" key="8">
    <source>
        <dbReference type="Pfam" id="PF02687"/>
    </source>
</evidence>
<dbReference type="Pfam" id="PF02687">
    <property type="entry name" value="FtsX"/>
    <property type="match status" value="2"/>
</dbReference>
<keyword evidence="3 7" id="KW-0812">Transmembrane</keyword>
<proteinExistence type="inferred from homology"/>
<feature type="transmembrane region" description="Helical" evidence="7">
    <location>
        <begin position="329"/>
        <end position="348"/>
    </location>
</feature>
<accession>A0ABW9GZZ1</accession>
<feature type="transmembrane region" description="Helical" evidence="7">
    <location>
        <begin position="368"/>
        <end position="388"/>
    </location>
</feature>
<comment type="similarity">
    <text evidence="6">Belongs to the ABC-4 integral membrane protein family.</text>
</comment>
<comment type="subcellular location">
    <subcellularLocation>
        <location evidence="1">Cell membrane</location>
        <topology evidence="1">Multi-pass membrane protein</topology>
    </subcellularLocation>
</comment>
<evidence type="ECO:0000256" key="3">
    <source>
        <dbReference type="ARBA" id="ARBA00022692"/>
    </source>
</evidence>
<feature type="transmembrane region" description="Helical" evidence="7">
    <location>
        <begin position="812"/>
        <end position="834"/>
    </location>
</feature>
<gene>
    <name evidence="9" type="ORF">ACKQTC_05770</name>
</gene>
<evidence type="ECO:0000256" key="4">
    <source>
        <dbReference type="ARBA" id="ARBA00022989"/>
    </source>
</evidence>
<sequence>MSSVKNKKVLARLAWARIRAEKGRTGLAIFAIILTALMLSAIFTLLFGANQAMENDQFRQVGSTAHGELKNLSNEELSRLQSSPAFEETGLRVIAGLAVNPGLEKTQVEVSYMDDQAAQWSFIKPTRGHLPQAKTKEIALDEEVLKNLGLPADLGSPIPLDIHIGKSTIRETFTLSGTFPHEDKVLAYQALIAKDQVSQLLEKAHLPEDESLGLGKNQLSVKLRSARHIEDSLQEAIQAAGYQSSQPDQADFIDYGVNWGYTQSKLSQMDDPIVAFGLLFILLAVIACSGLVIYHIFLFSVSDDIRFYGLLKTIGTTPRQLRRLVHLKALFLALAGILPGLVAGWLIGSLCLPKLLSLIQLDLDFTLVADPLIFLMAFLFTLATVYLATIGPGRLAAKAAPIEAVKFQDLHLSAKRRFRSRPLSAGRLGLIQVRSHRKRLLLTALSLALTLWLFTNAVNLSNSFSEDKYLSKIPTDFVIADARLFVPASSHTAPALTDQDIQAIQPFLPQESWGAVYLPSHSASEQLPAKDLRRIYKENYGYSDEDLKAYLKDVSTDGQAASPIQLYGMTNFTLQKAQVLEGDLAPLADPEQKAIAAIIRLDDYDQPIEKSHRLRTGDQVQVCLGPPDGARFESYTVCATLALPYSLTARYQFAEGYVLDAAALQKADPSAQVQLLAFDAPKKDQRDIEDGLKRLSATTALGYESKAGARADFIRLQKTLSLFTGLIVAVMATIALANYINTVLTGLLVRRREFALLQAVGMTKKQVYQMVVTENLLTLGLAIALAFFGLLASNRLITEAVNGAVWFADWQASLVPLLYVLPFFLAIALLLPLFGLRRQRESLMAILKKTS</sequence>
<feature type="transmembrane region" description="Helical" evidence="7">
    <location>
        <begin position="273"/>
        <end position="297"/>
    </location>
</feature>
<feature type="transmembrane region" description="Helical" evidence="7">
    <location>
        <begin position="722"/>
        <end position="749"/>
    </location>
</feature>
<evidence type="ECO:0000313" key="9">
    <source>
        <dbReference type="EMBL" id="MFM9413867.1"/>
    </source>
</evidence>
<name>A0ABW9GZZ1_9FIRM</name>
<keyword evidence="4 7" id="KW-1133">Transmembrane helix</keyword>
<dbReference type="InterPro" id="IPR003838">
    <property type="entry name" value="ABC3_permease_C"/>
</dbReference>
<evidence type="ECO:0000256" key="2">
    <source>
        <dbReference type="ARBA" id="ARBA00022475"/>
    </source>
</evidence>
<dbReference type="RefSeq" id="WP_408977481.1">
    <property type="nucleotide sequence ID" value="NZ_JBJUVG010000007.1"/>
</dbReference>
<dbReference type="EMBL" id="JBJUVG010000007">
    <property type="protein sequence ID" value="MFM9413867.1"/>
    <property type="molecule type" value="Genomic_DNA"/>
</dbReference>
<evidence type="ECO:0000313" key="10">
    <source>
        <dbReference type="Proteomes" id="UP001631949"/>
    </source>
</evidence>
<keyword evidence="10" id="KW-1185">Reference proteome</keyword>
<evidence type="ECO:0000256" key="5">
    <source>
        <dbReference type="ARBA" id="ARBA00023136"/>
    </source>
</evidence>
<dbReference type="PANTHER" id="PTHR30572:SF4">
    <property type="entry name" value="ABC TRANSPORTER PERMEASE YTRF"/>
    <property type="match status" value="1"/>
</dbReference>
<reference evidence="9 10" key="1">
    <citation type="journal article" date="2016" name="Int. J. Syst. Evol. Microbiol.">
        <title>Peptococcus simiae sp. nov., isolated from rhesus macaque faeces and emended description of the genus Peptococcus.</title>
        <authorList>
            <person name="Shkoporov A.N."/>
            <person name="Efimov B.A."/>
            <person name="Kondova I."/>
            <person name="Ouwerling B."/>
            <person name="Chaplin A.V."/>
            <person name="Shcherbakova V.A."/>
            <person name="Langermans J.A.M."/>
        </authorList>
    </citation>
    <scope>NUCLEOTIDE SEQUENCE [LARGE SCALE GENOMIC DNA]</scope>
    <source>
        <strain evidence="9 10">M108</strain>
    </source>
</reference>
<feature type="transmembrane region" description="Helical" evidence="7">
    <location>
        <begin position="440"/>
        <end position="458"/>
    </location>
</feature>
<feature type="transmembrane region" description="Helical" evidence="7">
    <location>
        <begin position="27"/>
        <end position="49"/>
    </location>
</feature>
<dbReference type="PANTHER" id="PTHR30572">
    <property type="entry name" value="MEMBRANE COMPONENT OF TRANSPORTER-RELATED"/>
    <property type="match status" value="1"/>
</dbReference>
<dbReference type="InterPro" id="IPR050250">
    <property type="entry name" value="Macrolide_Exporter_MacB"/>
</dbReference>